<dbReference type="InterPro" id="IPR036615">
    <property type="entry name" value="Mur_ligase_C_dom_sf"/>
</dbReference>
<evidence type="ECO:0000256" key="12">
    <source>
        <dbReference type="ARBA" id="ARBA00047493"/>
    </source>
</evidence>
<evidence type="ECO:0000256" key="5">
    <source>
        <dbReference type="ARBA" id="ARBA00022598"/>
    </source>
</evidence>
<gene>
    <name evidence="14" type="ORF">N7539_008673</name>
</gene>
<dbReference type="SUPFAM" id="SSF53244">
    <property type="entry name" value="MurD-like peptide ligases, peptide-binding domain"/>
    <property type="match status" value="1"/>
</dbReference>
<dbReference type="GeneID" id="81628518"/>
<evidence type="ECO:0000256" key="7">
    <source>
        <dbReference type="ARBA" id="ARBA00022741"/>
    </source>
</evidence>
<reference evidence="14" key="1">
    <citation type="submission" date="2022-12" db="EMBL/GenBank/DDBJ databases">
        <authorList>
            <person name="Petersen C."/>
        </authorList>
    </citation>
    <scope>NUCLEOTIDE SEQUENCE</scope>
    <source>
        <strain evidence="14">IBT 30728</strain>
    </source>
</reference>
<keyword evidence="4" id="KW-0554">One-carbon metabolism</keyword>
<feature type="domain" description="Mur ligase central" evidence="13">
    <location>
        <begin position="55"/>
        <end position="203"/>
    </location>
</feature>
<keyword evidence="6" id="KW-0479">Metal-binding</keyword>
<dbReference type="AlphaFoldDB" id="A0A9X0BLY5"/>
<dbReference type="PROSITE" id="PS01011">
    <property type="entry name" value="FOLYLPOLYGLU_SYNT_1"/>
    <property type="match status" value="1"/>
</dbReference>
<dbReference type="InterPro" id="IPR001645">
    <property type="entry name" value="Folylpolyglutamate_synth"/>
</dbReference>
<evidence type="ECO:0000256" key="8">
    <source>
        <dbReference type="ARBA" id="ARBA00022840"/>
    </source>
</evidence>
<protein>
    <recommendedName>
        <fullName evidence="3">tetrahydrofolate synthase</fullName>
        <ecNumber evidence="3">6.3.2.17</ecNumber>
    </recommendedName>
    <alternativeName>
        <fullName evidence="11">Folylpoly-gamma-glutamate synthetase</fullName>
    </alternativeName>
    <alternativeName>
        <fullName evidence="10">Tetrahydrofolylpolyglutamate synthase</fullName>
    </alternativeName>
</protein>
<organism evidence="14 15">
    <name type="scientific">Penicillium diatomitis</name>
    <dbReference type="NCBI Taxonomy" id="2819901"/>
    <lineage>
        <taxon>Eukaryota</taxon>
        <taxon>Fungi</taxon>
        <taxon>Dikarya</taxon>
        <taxon>Ascomycota</taxon>
        <taxon>Pezizomycotina</taxon>
        <taxon>Eurotiomycetes</taxon>
        <taxon>Eurotiomycetidae</taxon>
        <taxon>Eurotiales</taxon>
        <taxon>Aspergillaceae</taxon>
        <taxon>Penicillium</taxon>
    </lineage>
</organism>
<evidence type="ECO:0000256" key="6">
    <source>
        <dbReference type="ARBA" id="ARBA00022723"/>
    </source>
</evidence>
<evidence type="ECO:0000256" key="4">
    <source>
        <dbReference type="ARBA" id="ARBA00022563"/>
    </source>
</evidence>
<dbReference type="Gene3D" id="3.40.1190.10">
    <property type="entry name" value="Mur-like, catalytic domain"/>
    <property type="match status" value="1"/>
</dbReference>
<dbReference type="SUPFAM" id="SSF53623">
    <property type="entry name" value="MurD-like peptide ligases, catalytic domain"/>
    <property type="match status" value="1"/>
</dbReference>
<sequence length="326" mass="36745">MMARQYEDAIERLNSRRSVAQPDLNQMRGSDDMLKLLELLGYSQADLGRLNVIHVAGTNGKGSTCAYISSILQSCGCKVGLYTSPHLLTIRERIRINGRPIKEETFTTYLFEIWDKLPLQASANMDFPRYLQLLTLLSFHVFLQEGVDVAVYEPHMGGTYDATNVIRSPAVTAVTRIAKDHVRLLGPDLQDIARHKAGIFKSGCRAFSAPQEAEVTKALEQRARELENVTLSFVEPDSSLQVIRSQRENCSLAIEVAKEWISLRKPAKLLSFSEHINRGLRMFDWPGRYQQITEDGNHKWFLDGAHNESGLSTAVSWFAETSTSQR</sequence>
<dbReference type="GO" id="GO:0046872">
    <property type="term" value="F:metal ion binding"/>
    <property type="evidence" value="ECO:0007669"/>
    <property type="project" value="UniProtKB-KW"/>
</dbReference>
<comment type="pathway">
    <text evidence="1">Cofactor biosynthesis; tetrahydrofolylpolyglutamate biosynthesis.</text>
</comment>
<dbReference type="PANTHER" id="PTHR11136">
    <property type="entry name" value="FOLYLPOLYGLUTAMATE SYNTHASE-RELATED"/>
    <property type="match status" value="1"/>
</dbReference>
<evidence type="ECO:0000256" key="9">
    <source>
        <dbReference type="ARBA" id="ARBA00022842"/>
    </source>
</evidence>
<evidence type="ECO:0000256" key="3">
    <source>
        <dbReference type="ARBA" id="ARBA00013025"/>
    </source>
</evidence>
<dbReference type="GO" id="GO:0004326">
    <property type="term" value="F:tetrahydrofolylpolyglutamate synthase activity"/>
    <property type="evidence" value="ECO:0007669"/>
    <property type="project" value="UniProtKB-EC"/>
</dbReference>
<evidence type="ECO:0000256" key="11">
    <source>
        <dbReference type="ARBA" id="ARBA00030876"/>
    </source>
</evidence>
<keyword evidence="8" id="KW-0067">ATP-binding</keyword>
<evidence type="ECO:0000256" key="2">
    <source>
        <dbReference type="ARBA" id="ARBA00008276"/>
    </source>
</evidence>
<dbReference type="InterPro" id="IPR018109">
    <property type="entry name" value="Folylpolyglutamate_synth_CS"/>
</dbReference>
<dbReference type="GO" id="GO:0006730">
    <property type="term" value="P:one-carbon metabolic process"/>
    <property type="evidence" value="ECO:0007669"/>
    <property type="project" value="UniProtKB-KW"/>
</dbReference>
<evidence type="ECO:0000313" key="14">
    <source>
        <dbReference type="EMBL" id="KAJ5472104.1"/>
    </source>
</evidence>
<evidence type="ECO:0000256" key="10">
    <source>
        <dbReference type="ARBA" id="ARBA00030592"/>
    </source>
</evidence>
<keyword evidence="15" id="KW-1185">Reference proteome</keyword>
<dbReference type="InterPro" id="IPR036565">
    <property type="entry name" value="Mur-like_cat_sf"/>
</dbReference>
<evidence type="ECO:0000313" key="15">
    <source>
        <dbReference type="Proteomes" id="UP001148312"/>
    </source>
</evidence>
<comment type="caution">
    <text evidence="14">The sequence shown here is derived from an EMBL/GenBank/DDBJ whole genome shotgun (WGS) entry which is preliminary data.</text>
</comment>
<dbReference type="GO" id="GO:0005739">
    <property type="term" value="C:mitochondrion"/>
    <property type="evidence" value="ECO:0007669"/>
    <property type="project" value="TreeGrafter"/>
</dbReference>
<dbReference type="Pfam" id="PF08245">
    <property type="entry name" value="Mur_ligase_M"/>
    <property type="match status" value="1"/>
</dbReference>
<name>A0A9X0BLY5_9EURO</name>
<evidence type="ECO:0000256" key="1">
    <source>
        <dbReference type="ARBA" id="ARBA00005150"/>
    </source>
</evidence>
<dbReference type="GO" id="GO:0005829">
    <property type="term" value="C:cytosol"/>
    <property type="evidence" value="ECO:0007669"/>
    <property type="project" value="TreeGrafter"/>
</dbReference>
<dbReference type="InterPro" id="IPR013221">
    <property type="entry name" value="Mur_ligase_cen"/>
</dbReference>
<keyword evidence="7" id="KW-0547">Nucleotide-binding</keyword>
<dbReference type="EMBL" id="JAPWDQ010000013">
    <property type="protein sequence ID" value="KAJ5472104.1"/>
    <property type="molecule type" value="Genomic_DNA"/>
</dbReference>
<keyword evidence="5" id="KW-0436">Ligase</keyword>
<proteinExistence type="inferred from homology"/>
<accession>A0A9X0BLY5</accession>
<reference evidence="14" key="2">
    <citation type="journal article" date="2023" name="IMA Fungus">
        <title>Comparative genomic study of the Penicillium genus elucidates a diverse pangenome and 15 lateral gene transfer events.</title>
        <authorList>
            <person name="Petersen C."/>
            <person name="Sorensen T."/>
            <person name="Nielsen M.R."/>
            <person name="Sondergaard T.E."/>
            <person name="Sorensen J.L."/>
            <person name="Fitzpatrick D.A."/>
            <person name="Frisvad J.C."/>
            <person name="Nielsen K.L."/>
        </authorList>
    </citation>
    <scope>NUCLEOTIDE SEQUENCE</scope>
    <source>
        <strain evidence="14">IBT 30728</strain>
    </source>
</reference>
<dbReference type="NCBIfam" id="TIGR01499">
    <property type="entry name" value="folC"/>
    <property type="match status" value="1"/>
</dbReference>
<comment type="catalytic activity">
    <reaction evidence="12">
        <text>(6S)-5,6,7,8-tetrahydrofolyl-(gamma-L-Glu)(n) + L-glutamate + ATP = (6S)-5,6,7,8-tetrahydrofolyl-(gamma-L-Glu)(n+1) + ADP + phosphate + H(+)</text>
        <dbReference type="Rhea" id="RHEA:10580"/>
        <dbReference type="Rhea" id="RHEA-COMP:14738"/>
        <dbReference type="Rhea" id="RHEA-COMP:14740"/>
        <dbReference type="ChEBI" id="CHEBI:15378"/>
        <dbReference type="ChEBI" id="CHEBI:29985"/>
        <dbReference type="ChEBI" id="CHEBI:30616"/>
        <dbReference type="ChEBI" id="CHEBI:43474"/>
        <dbReference type="ChEBI" id="CHEBI:141005"/>
        <dbReference type="ChEBI" id="CHEBI:456216"/>
        <dbReference type="EC" id="6.3.2.17"/>
    </reaction>
</comment>
<dbReference type="GO" id="GO:0005524">
    <property type="term" value="F:ATP binding"/>
    <property type="evidence" value="ECO:0007669"/>
    <property type="project" value="UniProtKB-KW"/>
</dbReference>
<dbReference type="EC" id="6.3.2.17" evidence="3"/>
<dbReference type="Proteomes" id="UP001148312">
    <property type="component" value="Unassembled WGS sequence"/>
</dbReference>
<comment type="similarity">
    <text evidence="2">Belongs to the folylpolyglutamate synthase family.</text>
</comment>
<keyword evidence="9" id="KW-0460">Magnesium</keyword>
<dbReference type="PANTHER" id="PTHR11136:SF5">
    <property type="entry name" value="FOLYLPOLYGLUTAMATE SYNTHASE, MITOCHONDRIAL"/>
    <property type="match status" value="1"/>
</dbReference>
<dbReference type="RefSeq" id="XP_056786650.1">
    <property type="nucleotide sequence ID" value="XM_056938268.1"/>
</dbReference>
<evidence type="ECO:0000259" key="13">
    <source>
        <dbReference type="Pfam" id="PF08245"/>
    </source>
</evidence>